<keyword evidence="2" id="KW-1185">Reference proteome</keyword>
<dbReference type="Gene3D" id="3.40.50.720">
    <property type="entry name" value="NAD(P)-binding Rossmann-like Domain"/>
    <property type="match status" value="1"/>
</dbReference>
<proteinExistence type="predicted"/>
<evidence type="ECO:0008006" key="3">
    <source>
        <dbReference type="Google" id="ProtNLM"/>
    </source>
</evidence>
<dbReference type="PANTHER" id="PTHR44656">
    <property type="entry name" value="DEHYDROGENASE/REDUCTASE SDR FAMILY MEMBER 12"/>
    <property type="match status" value="1"/>
</dbReference>
<dbReference type="InterPro" id="IPR036291">
    <property type="entry name" value="NAD(P)-bd_dom_sf"/>
</dbReference>
<dbReference type="InterPro" id="IPR052992">
    <property type="entry name" value="SDR_member_12"/>
</dbReference>
<dbReference type="EMBL" id="CP144750">
    <property type="protein sequence ID" value="WVZ79598.1"/>
    <property type="molecule type" value="Genomic_DNA"/>
</dbReference>
<accession>A0AAQ3TU73</accession>
<organism evidence="1 2">
    <name type="scientific">Paspalum notatum var. saurae</name>
    <dbReference type="NCBI Taxonomy" id="547442"/>
    <lineage>
        <taxon>Eukaryota</taxon>
        <taxon>Viridiplantae</taxon>
        <taxon>Streptophyta</taxon>
        <taxon>Embryophyta</taxon>
        <taxon>Tracheophyta</taxon>
        <taxon>Spermatophyta</taxon>
        <taxon>Magnoliopsida</taxon>
        <taxon>Liliopsida</taxon>
        <taxon>Poales</taxon>
        <taxon>Poaceae</taxon>
        <taxon>PACMAD clade</taxon>
        <taxon>Panicoideae</taxon>
        <taxon>Andropogonodae</taxon>
        <taxon>Paspaleae</taxon>
        <taxon>Paspalinae</taxon>
        <taxon>Paspalum</taxon>
    </lineage>
</organism>
<dbReference type="SUPFAM" id="SSF51735">
    <property type="entry name" value="NAD(P)-binding Rossmann-fold domains"/>
    <property type="match status" value="1"/>
</dbReference>
<dbReference type="Pfam" id="PF00106">
    <property type="entry name" value="adh_short"/>
    <property type="match status" value="1"/>
</dbReference>
<sequence length="327" mass="35715">MEDGVVWALRLHPVHQIGFPADVYYREHAKKFREEDMQIRLDGKNCLVTGANSGIGFATAEGLASHGATVYMLCRNKERGEAALSEIRSKTGNANVHLEICDLSSINEVKSFATRFTSMDKPLHVLVNNAGLLEQKRQTTAEGLELNFAVNVAATYTLTELVMPLLEKATPDARVITVASGGMYTQPLNKDLQFSEDNFDGTQQYARNKRVQVALTEWWAQKYSDKGVGFYCMHPGWADTPGVAKSLPGFSEKLAGNMRTNAEGADTAVWLALQPKEKLASGAFYFDRAEAPKHLKFAGTAASHSQINSIVDSLRSICGLPALGSAV</sequence>
<dbReference type="Proteomes" id="UP001341281">
    <property type="component" value="Chromosome 06"/>
</dbReference>
<dbReference type="PRINTS" id="PR00081">
    <property type="entry name" value="GDHRDH"/>
</dbReference>
<evidence type="ECO:0000313" key="2">
    <source>
        <dbReference type="Proteomes" id="UP001341281"/>
    </source>
</evidence>
<dbReference type="AlphaFoldDB" id="A0AAQ3TU73"/>
<name>A0AAQ3TU73_PASNO</name>
<evidence type="ECO:0000313" key="1">
    <source>
        <dbReference type="EMBL" id="WVZ79598.1"/>
    </source>
</evidence>
<dbReference type="InterPro" id="IPR002347">
    <property type="entry name" value="SDR_fam"/>
</dbReference>
<reference evidence="1 2" key="1">
    <citation type="submission" date="2024-02" db="EMBL/GenBank/DDBJ databases">
        <title>High-quality chromosome-scale genome assembly of Pensacola bahiagrass (Paspalum notatum Flugge var. saurae).</title>
        <authorList>
            <person name="Vega J.M."/>
            <person name="Podio M."/>
            <person name="Orjuela J."/>
            <person name="Siena L.A."/>
            <person name="Pessino S.C."/>
            <person name="Combes M.C."/>
            <person name="Mariac C."/>
            <person name="Albertini E."/>
            <person name="Pupilli F."/>
            <person name="Ortiz J.P.A."/>
            <person name="Leblanc O."/>
        </authorList>
    </citation>
    <scope>NUCLEOTIDE SEQUENCE [LARGE SCALE GENOMIC DNA]</scope>
    <source>
        <strain evidence="1">R1</strain>
        <tissue evidence="1">Leaf</tissue>
    </source>
</reference>
<gene>
    <name evidence="1" type="ORF">U9M48_027162</name>
</gene>
<dbReference type="PANTHER" id="PTHR44656:SF7">
    <property type="entry name" value="DEHYDROGENASE_REDUCTASE SDR FAMILY MEMBER 12"/>
    <property type="match status" value="1"/>
</dbReference>
<protein>
    <recommendedName>
        <fullName evidence="3">Dehydrogenase/reductase SDR family member 12</fullName>
    </recommendedName>
</protein>